<evidence type="ECO:0000256" key="1">
    <source>
        <dbReference type="SAM" id="MobiDB-lite"/>
    </source>
</evidence>
<evidence type="ECO:0000313" key="3">
    <source>
        <dbReference type="Proteomes" id="UP001066276"/>
    </source>
</evidence>
<sequence length="94" mass="10726">MRCMRVHHSRSPVTDKCDMRVHPSRSPLVGKRSMRVHGSRSLHLHFLVRKSRVLMSRQATAGTKRDDLGHAKPATRRQNVVIKSGHDVCLTHEV</sequence>
<reference evidence="2" key="1">
    <citation type="journal article" date="2022" name="bioRxiv">
        <title>Sequencing and chromosome-scale assembly of the giantPleurodeles waltlgenome.</title>
        <authorList>
            <person name="Brown T."/>
            <person name="Elewa A."/>
            <person name="Iarovenko S."/>
            <person name="Subramanian E."/>
            <person name="Araus A.J."/>
            <person name="Petzold A."/>
            <person name="Susuki M."/>
            <person name="Suzuki K.-i.T."/>
            <person name="Hayashi T."/>
            <person name="Toyoda A."/>
            <person name="Oliveira C."/>
            <person name="Osipova E."/>
            <person name="Leigh N.D."/>
            <person name="Simon A."/>
            <person name="Yun M.H."/>
        </authorList>
    </citation>
    <scope>NUCLEOTIDE SEQUENCE</scope>
    <source>
        <strain evidence="2">20211129_DDA</strain>
        <tissue evidence="2">Liver</tissue>
    </source>
</reference>
<feature type="region of interest" description="Disordered" evidence="1">
    <location>
        <begin position="1"/>
        <end position="26"/>
    </location>
</feature>
<comment type="caution">
    <text evidence="2">The sequence shown here is derived from an EMBL/GenBank/DDBJ whole genome shotgun (WGS) entry which is preliminary data.</text>
</comment>
<feature type="compositionally biased region" description="Basic residues" evidence="1">
    <location>
        <begin position="1"/>
        <end position="10"/>
    </location>
</feature>
<keyword evidence="3" id="KW-1185">Reference proteome</keyword>
<proteinExistence type="predicted"/>
<organism evidence="2 3">
    <name type="scientific">Pleurodeles waltl</name>
    <name type="common">Iberian ribbed newt</name>
    <dbReference type="NCBI Taxonomy" id="8319"/>
    <lineage>
        <taxon>Eukaryota</taxon>
        <taxon>Metazoa</taxon>
        <taxon>Chordata</taxon>
        <taxon>Craniata</taxon>
        <taxon>Vertebrata</taxon>
        <taxon>Euteleostomi</taxon>
        <taxon>Amphibia</taxon>
        <taxon>Batrachia</taxon>
        <taxon>Caudata</taxon>
        <taxon>Salamandroidea</taxon>
        <taxon>Salamandridae</taxon>
        <taxon>Pleurodelinae</taxon>
        <taxon>Pleurodeles</taxon>
    </lineage>
</organism>
<evidence type="ECO:0000313" key="2">
    <source>
        <dbReference type="EMBL" id="KAJ1193565.1"/>
    </source>
</evidence>
<dbReference type="Proteomes" id="UP001066276">
    <property type="component" value="Chromosome 2_2"/>
</dbReference>
<accession>A0AAV7UWU8</accession>
<gene>
    <name evidence="2" type="ORF">NDU88_002861</name>
</gene>
<protein>
    <submittedName>
        <fullName evidence="2">Uncharacterized protein</fullName>
    </submittedName>
</protein>
<name>A0AAV7UWU8_PLEWA</name>
<dbReference type="EMBL" id="JANPWB010000004">
    <property type="protein sequence ID" value="KAJ1193565.1"/>
    <property type="molecule type" value="Genomic_DNA"/>
</dbReference>
<dbReference type="AlphaFoldDB" id="A0AAV7UWU8"/>